<keyword evidence="2" id="KW-1185">Reference proteome</keyword>
<dbReference type="AlphaFoldDB" id="A0A9P4JD71"/>
<evidence type="ECO:0000313" key="1">
    <source>
        <dbReference type="EMBL" id="KAF2197282.1"/>
    </source>
</evidence>
<proteinExistence type="predicted"/>
<sequence length="126" mass="13875">MWQCCSRETAHGACLGLRNTTPSLVLGSALVCRAISHIQKYSRLLSSVARNSFKICLSTPLSSLATNTSNQLLQHKLSPYLNSLTMGLMWTKQFGGRRAGGGVVVDKHGVRRAPFRFSLGRFSCFR</sequence>
<comment type="caution">
    <text evidence="1">The sequence shown here is derived from an EMBL/GenBank/DDBJ whole genome shotgun (WGS) entry which is preliminary data.</text>
</comment>
<dbReference type="OrthoDB" id="4774177at2759"/>
<protein>
    <submittedName>
        <fullName evidence="1">Uncharacterized protein</fullName>
    </submittedName>
</protein>
<accession>A0A9P4JD71</accession>
<organism evidence="1 2">
    <name type="scientific">Delitschia confertaspora ATCC 74209</name>
    <dbReference type="NCBI Taxonomy" id="1513339"/>
    <lineage>
        <taxon>Eukaryota</taxon>
        <taxon>Fungi</taxon>
        <taxon>Dikarya</taxon>
        <taxon>Ascomycota</taxon>
        <taxon>Pezizomycotina</taxon>
        <taxon>Dothideomycetes</taxon>
        <taxon>Pleosporomycetidae</taxon>
        <taxon>Pleosporales</taxon>
        <taxon>Delitschiaceae</taxon>
        <taxon>Delitschia</taxon>
    </lineage>
</organism>
<reference evidence="1" key="1">
    <citation type="journal article" date="2020" name="Stud. Mycol.">
        <title>101 Dothideomycetes genomes: a test case for predicting lifestyles and emergence of pathogens.</title>
        <authorList>
            <person name="Haridas S."/>
            <person name="Albert R."/>
            <person name="Binder M."/>
            <person name="Bloem J."/>
            <person name="Labutti K."/>
            <person name="Salamov A."/>
            <person name="Andreopoulos B."/>
            <person name="Baker S."/>
            <person name="Barry K."/>
            <person name="Bills G."/>
            <person name="Bluhm B."/>
            <person name="Cannon C."/>
            <person name="Castanera R."/>
            <person name="Culley D."/>
            <person name="Daum C."/>
            <person name="Ezra D."/>
            <person name="Gonzalez J."/>
            <person name="Henrissat B."/>
            <person name="Kuo A."/>
            <person name="Liang C."/>
            <person name="Lipzen A."/>
            <person name="Lutzoni F."/>
            <person name="Magnuson J."/>
            <person name="Mondo S."/>
            <person name="Nolan M."/>
            <person name="Ohm R."/>
            <person name="Pangilinan J."/>
            <person name="Park H.-J."/>
            <person name="Ramirez L."/>
            <person name="Alfaro M."/>
            <person name="Sun H."/>
            <person name="Tritt A."/>
            <person name="Yoshinaga Y."/>
            <person name="Zwiers L.-H."/>
            <person name="Turgeon B."/>
            <person name="Goodwin S."/>
            <person name="Spatafora J."/>
            <person name="Crous P."/>
            <person name="Grigoriev I."/>
        </authorList>
    </citation>
    <scope>NUCLEOTIDE SEQUENCE</scope>
    <source>
        <strain evidence="1">ATCC 74209</strain>
    </source>
</reference>
<gene>
    <name evidence="1" type="ORF">GQ43DRAFT_215502</name>
</gene>
<evidence type="ECO:0000313" key="2">
    <source>
        <dbReference type="Proteomes" id="UP000799536"/>
    </source>
</evidence>
<name>A0A9P4JD71_9PLEO</name>
<dbReference type="Proteomes" id="UP000799536">
    <property type="component" value="Unassembled WGS sequence"/>
</dbReference>
<dbReference type="EMBL" id="ML994255">
    <property type="protein sequence ID" value="KAF2197282.1"/>
    <property type="molecule type" value="Genomic_DNA"/>
</dbReference>